<comment type="caution">
    <text evidence="3">The sequence shown here is derived from an EMBL/GenBank/DDBJ whole genome shotgun (WGS) entry which is preliminary data.</text>
</comment>
<dbReference type="PANTHER" id="PTHR46268:SF6">
    <property type="entry name" value="UNIVERSAL STRESS PROTEIN UP12"/>
    <property type="match status" value="1"/>
</dbReference>
<dbReference type="InterPro" id="IPR006016">
    <property type="entry name" value="UspA"/>
</dbReference>
<proteinExistence type="inferred from homology"/>
<dbReference type="CDD" id="cd00293">
    <property type="entry name" value="USP-like"/>
    <property type="match status" value="1"/>
</dbReference>
<dbReference type="Gene3D" id="3.40.50.620">
    <property type="entry name" value="HUPs"/>
    <property type="match status" value="1"/>
</dbReference>
<evidence type="ECO:0000256" key="1">
    <source>
        <dbReference type="ARBA" id="ARBA00008791"/>
    </source>
</evidence>
<name>A0A0R2B1J4_9LACO</name>
<dbReference type="SUPFAM" id="SSF52402">
    <property type="entry name" value="Adenine nucleotide alpha hydrolases-like"/>
    <property type="match status" value="1"/>
</dbReference>
<accession>A0A0R2B1J4</accession>
<comment type="similarity">
    <text evidence="1">Belongs to the universal stress protein A family.</text>
</comment>
<reference evidence="3 4" key="1">
    <citation type="journal article" date="2015" name="Genome Announc.">
        <title>Expanding the biotechnology potential of lactobacilli through comparative genomics of 213 strains and associated genera.</title>
        <authorList>
            <person name="Sun Z."/>
            <person name="Harris H.M."/>
            <person name="McCann A."/>
            <person name="Guo C."/>
            <person name="Argimon S."/>
            <person name="Zhang W."/>
            <person name="Yang X."/>
            <person name="Jeffery I.B."/>
            <person name="Cooney J.C."/>
            <person name="Kagawa T.F."/>
            <person name="Liu W."/>
            <person name="Song Y."/>
            <person name="Salvetti E."/>
            <person name="Wrobel A."/>
            <person name="Rasinkangas P."/>
            <person name="Parkhill J."/>
            <person name="Rea M.C."/>
            <person name="O'Sullivan O."/>
            <person name="Ritari J."/>
            <person name="Douillard F.P."/>
            <person name="Paul Ross R."/>
            <person name="Yang R."/>
            <person name="Briner A.E."/>
            <person name="Felis G.E."/>
            <person name="de Vos W.M."/>
            <person name="Barrangou R."/>
            <person name="Klaenhammer T.R."/>
            <person name="Caufield P.W."/>
            <person name="Cui Y."/>
            <person name="Zhang H."/>
            <person name="O'Toole P.W."/>
        </authorList>
    </citation>
    <scope>NUCLEOTIDE SEQUENCE [LARGE SCALE GENOMIC DNA]</scope>
    <source>
        <strain evidence="3 4">DSM 20452</strain>
    </source>
</reference>
<feature type="domain" description="UspA" evidence="2">
    <location>
        <begin position="8"/>
        <end position="151"/>
    </location>
</feature>
<evidence type="ECO:0000313" key="4">
    <source>
        <dbReference type="Proteomes" id="UP000051612"/>
    </source>
</evidence>
<protein>
    <submittedName>
        <fullName evidence="3">Universal stress protein</fullName>
    </submittedName>
</protein>
<dbReference type="RefSeq" id="WP_056959709.1">
    <property type="nucleotide sequence ID" value="NZ_AYYN01000145.1"/>
</dbReference>
<dbReference type="InterPro" id="IPR014729">
    <property type="entry name" value="Rossmann-like_a/b/a_fold"/>
</dbReference>
<gene>
    <name evidence="3" type="ORF">FC48_GL001048</name>
</gene>
<sequence>MELIKQEYRNILVPVDGSKTAEKALERATEIALRNKAHLDILNVIDLKQFSVSFGGMVDANGDAVYQTFEDVEGYLNTLVERVKKQGLEDVTAHARFGSPRAVIAREFPDDHGNDLIIMGPTGLNPVERLLVGAVTDYVTRAAKCDVIIAR</sequence>
<dbReference type="PANTHER" id="PTHR46268">
    <property type="entry name" value="STRESS RESPONSE PROTEIN NHAX"/>
    <property type="match status" value="1"/>
</dbReference>
<dbReference type="Proteomes" id="UP000051612">
    <property type="component" value="Unassembled WGS sequence"/>
</dbReference>
<evidence type="ECO:0000259" key="2">
    <source>
        <dbReference type="Pfam" id="PF00582"/>
    </source>
</evidence>
<dbReference type="PRINTS" id="PR01438">
    <property type="entry name" value="UNVRSLSTRESS"/>
</dbReference>
<dbReference type="PATRIC" id="fig|1423772.3.peg.1127"/>
<dbReference type="AlphaFoldDB" id="A0A0R2B1J4"/>
<dbReference type="InterPro" id="IPR006015">
    <property type="entry name" value="Universal_stress_UspA"/>
</dbReference>
<organism evidence="3 4">
    <name type="scientific">Ligilactobacillus murinus DSM 20452 = NBRC 14221</name>
    <dbReference type="NCBI Taxonomy" id="1423772"/>
    <lineage>
        <taxon>Bacteria</taxon>
        <taxon>Bacillati</taxon>
        <taxon>Bacillota</taxon>
        <taxon>Bacilli</taxon>
        <taxon>Lactobacillales</taxon>
        <taxon>Lactobacillaceae</taxon>
        <taxon>Ligilactobacillus</taxon>
    </lineage>
</organism>
<dbReference type="EMBL" id="AYYN01000145">
    <property type="protein sequence ID" value="KRM73352.1"/>
    <property type="molecule type" value="Genomic_DNA"/>
</dbReference>
<evidence type="ECO:0000313" key="3">
    <source>
        <dbReference type="EMBL" id="KRM73352.1"/>
    </source>
</evidence>
<dbReference type="Pfam" id="PF00582">
    <property type="entry name" value="Usp"/>
    <property type="match status" value="1"/>
</dbReference>